<gene>
    <name evidence="6" type="ORF">QYM36_007175</name>
</gene>
<dbReference type="PROSITE" id="PS50294">
    <property type="entry name" value="WD_REPEATS_REGION"/>
    <property type="match status" value="5"/>
</dbReference>
<feature type="repeat" description="WD" evidence="3">
    <location>
        <begin position="342"/>
        <end position="376"/>
    </location>
</feature>
<dbReference type="Pfam" id="PF00400">
    <property type="entry name" value="WD40"/>
    <property type="match status" value="6"/>
</dbReference>
<name>A0AA88L2X4_ARTSF</name>
<evidence type="ECO:0000259" key="4">
    <source>
        <dbReference type="Pfam" id="PF13843"/>
    </source>
</evidence>
<proteinExistence type="predicted"/>
<dbReference type="Gene3D" id="2.130.10.10">
    <property type="entry name" value="YVTN repeat-like/Quinoprotein amine dehydrogenase"/>
    <property type="match status" value="3"/>
</dbReference>
<evidence type="ECO:0000256" key="3">
    <source>
        <dbReference type="PROSITE-ProRule" id="PRU00221"/>
    </source>
</evidence>
<dbReference type="GO" id="GO:0007010">
    <property type="term" value="P:cytoskeleton organization"/>
    <property type="evidence" value="ECO:0007669"/>
    <property type="project" value="TreeGrafter"/>
</dbReference>
<feature type="repeat" description="WD" evidence="3">
    <location>
        <begin position="276"/>
        <end position="317"/>
    </location>
</feature>
<dbReference type="InterPro" id="IPR019775">
    <property type="entry name" value="WD40_repeat_CS"/>
</dbReference>
<organism evidence="6 7">
    <name type="scientific">Artemia franciscana</name>
    <name type="common">Brine shrimp</name>
    <name type="synonym">Artemia sanfranciscana</name>
    <dbReference type="NCBI Taxonomy" id="6661"/>
    <lineage>
        <taxon>Eukaryota</taxon>
        <taxon>Metazoa</taxon>
        <taxon>Ecdysozoa</taxon>
        <taxon>Arthropoda</taxon>
        <taxon>Crustacea</taxon>
        <taxon>Branchiopoda</taxon>
        <taxon>Anostraca</taxon>
        <taxon>Artemiidae</taxon>
        <taxon>Artemia</taxon>
    </lineage>
</organism>
<feature type="repeat" description="WD" evidence="3">
    <location>
        <begin position="172"/>
        <end position="208"/>
    </location>
</feature>
<dbReference type="GO" id="GO:0006357">
    <property type="term" value="P:regulation of transcription by RNA polymerase II"/>
    <property type="evidence" value="ECO:0007669"/>
    <property type="project" value="TreeGrafter"/>
</dbReference>
<dbReference type="InterPro" id="IPR001680">
    <property type="entry name" value="WD40_rpt"/>
</dbReference>
<sequence length="785" mass="89040">LLPPRLDWQGGQHQQTFDELKRKYSYIGPEHLLELCRSYGNEQGNAGGAKIVSKGYLSLLRLKKVKHGSFYQRNHIPLNRNLKLCSRNLGHLSAVFCVLFDRTGRYIFTGADDLLVKVWSAIDGRLLSTFRGASSEIADLAVSCDNRLLAAGSCDKIVRVWCLRTGAPAAVLTGHSGMITSINFCPSTRGSVQYLASTSSDGSASFWEYYYTSEEDLPRFLPRPHKFCERLRPGQCQMLCTSFSPGGNFMAAGCGDHHVRVYFMHGKEGPERILEIEAHVDRVDSIQWADRGLKFISGSKDGTAIVWTFENQEWRSVRLKMTTQLPGAADSEEENRPCRLKVSMVAWIDNNNRVVTAASDLSLKVWDAKSGQLLSILRGHEDEAFVLEPHPTDPRILLSAGHDGKVIIWDVERYQSLKIFTNFIEGQGHGAAMRKRISTSQCTILNVLEEMGSDLSDLDEEDVWFQQSEEIELDLQENTDTEDDAIEQDLIGMAPPARKAKVNERQRTWKKVVAQTHQLNLKSPEANLKEIGRESTPIYFFLTCLSNELLQLLVFQSNLYSVQKGKNLNIIDNELKVFLGINPLMGYHQLPSMRDYWATDPDLGVSFVSSRMSRNRFEDILRNLHVRDNLTITAGQKDRLFKLRSMIDLLNFRFKQLVKPGTYLSVDESIILFKGRSTLKQYNPMKRIKRGYKLWCLACMSGYVYNFEVYQGKFQAIKEDLGFGLGGRVVRQMTECLTKKEHIVIFDNFFSSVSLLEQLKEDGIFACCTIRSNRKGLPVLAPDRA</sequence>
<dbReference type="PROSITE" id="PS00678">
    <property type="entry name" value="WD_REPEATS_1"/>
    <property type="match status" value="2"/>
</dbReference>
<keyword evidence="2" id="KW-0677">Repeat</keyword>
<dbReference type="InterPro" id="IPR036322">
    <property type="entry name" value="WD40_repeat_dom_sf"/>
</dbReference>
<evidence type="ECO:0000256" key="1">
    <source>
        <dbReference type="ARBA" id="ARBA00022574"/>
    </source>
</evidence>
<feature type="domain" description="PiggyBac transposable element-derived protein" evidence="4">
    <location>
        <begin position="536"/>
        <end position="778"/>
    </location>
</feature>
<feature type="non-terminal residue" evidence="6">
    <location>
        <position position="785"/>
    </location>
</feature>
<evidence type="ECO:0000256" key="2">
    <source>
        <dbReference type="ARBA" id="ARBA00022737"/>
    </source>
</evidence>
<dbReference type="Proteomes" id="UP001187531">
    <property type="component" value="Unassembled WGS sequence"/>
</dbReference>
<dbReference type="Pfam" id="PF25437">
    <property type="entry name" value="BRWD1_N"/>
    <property type="match status" value="1"/>
</dbReference>
<dbReference type="SUPFAM" id="SSF50978">
    <property type="entry name" value="WD40 repeat-like"/>
    <property type="match status" value="1"/>
</dbReference>
<dbReference type="SMART" id="SM00320">
    <property type="entry name" value="WD40"/>
    <property type="match status" value="7"/>
</dbReference>
<keyword evidence="1 3" id="KW-0853">WD repeat</keyword>
<dbReference type="PANTHER" id="PTHR16266">
    <property type="entry name" value="WD REPEAT DOMAIN 9"/>
    <property type="match status" value="1"/>
</dbReference>
<comment type="caution">
    <text evidence="6">The sequence shown here is derived from an EMBL/GenBank/DDBJ whole genome shotgun (WGS) entry which is preliminary data.</text>
</comment>
<feature type="repeat" description="WD" evidence="3">
    <location>
        <begin position="88"/>
        <end position="129"/>
    </location>
</feature>
<dbReference type="GO" id="GO:0008360">
    <property type="term" value="P:regulation of cell shape"/>
    <property type="evidence" value="ECO:0007669"/>
    <property type="project" value="TreeGrafter"/>
</dbReference>
<dbReference type="InterPro" id="IPR052060">
    <property type="entry name" value="Bromo_WD_repeat"/>
</dbReference>
<dbReference type="PANTHER" id="PTHR16266:SF17">
    <property type="entry name" value="BRWD3"/>
    <property type="match status" value="1"/>
</dbReference>
<dbReference type="PROSITE" id="PS50082">
    <property type="entry name" value="WD_REPEATS_2"/>
    <property type="match status" value="6"/>
</dbReference>
<evidence type="ECO:0000259" key="5">
    <source>
        <dbReference type="Pfam" id="PF25437"/>
    </source>
</evidence>
<evidence type="ECO:0000313" key="7">
    <source>
        <dbReference type="Proteomes" id="UP001187531"/>
    </source>
</evidence>
<dbReference type="CDD" id="cd00200">
    <property type="entry name" value="WD40"/>
    <property type="match status" value="1"/>
</dbReference>
<evidence type="ECO:0000313" key="6">
    <source>
        <dbReference type="EMBL" id="KAK2716938.1"/>
    </source>
</evidence>
<protein>
    <submittedName>
        <fullName evidence="6">Uncharacterized protein</fullName>
    </submittedName>
</protein>
<dbReference type="AlphaFoldDB" id="A0AA88L2X4"/>
<feature type="domain" description="BRWD/PHIP N-terminal" evidence="5">
    <location>
        <begin position="1"/>
        <end position="40"/>
    </location>
</feature>
<dbReference type="InterPro" id="IPR015943">
    <property type="entry name" value="WD40/YVTN_repeat-like_dom_sf"/>
</dbReference>
<keyword evidence="7" id="KW-1185">Reference proteome</keyword>
<dbReference type="InterPro" id="IPR057452">
    <property type="entry name" value="BRWD/PHIP_N"/>
</dbReference>
<accession>A0AA88L2X4</accession>
<dbReference type="InterPro" id="IPR029526">
    <property type="entry name" value="PGBD"/>
</dbReference>
<reference evidence="6" key="1">
    <citation type="submission" date="2023-07" db="EMBL/GenBank/DDBJ databases">
        <title>Chromosome-level genome assembly of Artemia franciscana.</title>
        <authorList>
            <person name="Jo E."/>
        </authorList>
    </citation>
    <scope>NUCLEOTIDE SEQUENCE</scope>
    <source>
        <tissue evidence="6">Whole body</tissue>
    </source>
</reference>
<dbReference type="Pfam" id="PF13843">
    <property type="entry name" value="DDE_Tnp_1_7"/>
    <property type="match status" value="1"/>
</dbReference>
<dbReference type="EMBL" id="JAVRJZ010000011">
    <property type="protein sequence ID" value="KAK2716938.1"/>
    <property type="molecule type" value="Genomic_DNA"/>
</dbReference>
<dbReference type="GO" id="GO:0005634">
    <property type="term" value="C:nucleus"/>
    <property type="evidence" value="ECO:0007669"/>
    <property type="project" value="TreeGrafter"/>
</dbReference>
<feature type="repeat" description="WD" evidence="3">
    <location>
        <begin position="130"/>
        <end position="171"/>
    </location>
</feature>
<feature type="repeat" description="WD" evidence="3">
    <location>
        <begin position="377"/>
        <end position="419"/>
    </location>
</feature>